<gene>
    <name evidence="2" type="ORF">HWQ56_10605</name>
</gene>
<organism evidence="2 3">
    <name type="scientific">Pseudomonas eucalypticola</name>
    <dbReference type="NCBI Taxonomy" id="2599595"/>
    <lineage>
        <taxon>Bacteria</taxon>
        <taxon>Pseudomonadati</taxon>
        <taxon>Pseudomonadota</taxon>
        <taxon>Gammaproteobacteria</taxon>
        <taxon>Pseudomonadales</taxon>
        <taxon>Pseudomonadaceae</taxon>
        <taxon>Pseudomonas</taxon>
    </lineage>
</organism>
<evidence type="ECO:0000313" key="3">
    <source>
        <dbReference type="Proteomes" id="UP000509568"/>
    </source>
</evidence>
<dbReference type="NCBIfam" id="NF040582">
    <property type="entry name" value="STY4528_fam"/>
    <property type="match status" value="1"/>
</dbReference>
<dbReference type="Proteomes" id="UP000509568">
    <property type="component" value="Chromosome"/>
</dbReference>
<dbReference type="RefSeq" id="WP_176570426.1">
    <property type="nucleotide sequence ID" value="NZ_CP056030.1"/>
</dbReference>
<keyword evidence="3" id="KW-1185">Reference proteome</keyword>
<feature type="region of interest" description="Disordered" evidence="1">
    <location>
        <begin position="356"/>
        <end position="383"/>
    </location>
</feature>
<reference evidence="2 3" key="1">
    <citation type="submission" date="2020-06" db="EMBL/GenBank/DDBJ databases">
        <title>Pseudomonas eucalypticola sp. nov., an endophyte of Eucalyptus dunnii leaves with biocontrol ability of eucalyptus leaf blight.</title>
        <authorList>
            <person name="Liu Y."/>
            <person name="Song Z."/>
            <person name="Zeng H."/>
            <person name="Lu M."/>
            <person name="Wang X."/>
            <person name="Lian X."/>
            <person name="Zhang Q."/>
        </authorList>
    </citation>
    <scope>NUCLEOTIDE SEQUENCE [LARGE SCALE GENOMIC DNA]</scope>
    <source>
        <strain evidence="2 3">NP-1</strain>
    </source>
</reference>
<dbReference type="InterPro" id="IPR047749">
    <property type="entry name" value="STY4528-like"/>
</dbReference>
<evidence type="ECO:0000313" key="2">
    <source>
        <dbReference type="EMBL" id="QKZ04208.1"/>
    </source>
</evidence>
<feature type="region of interest" description="Disordered" evidence="1">
    <location>
        <begin position="211"/>
        <end position="255"/>
    </location>
</feature>
<accession>A0A7D5HN76</accession>
<dbReference type="KEGG" id="pez:HWQ56_10605"/>
<dbReference type="EMBL" id="CP056030">
    <property type="protein sequence ID" value="QKZ04208.1"/>
    <property type="molecule type" value="Genomic_DNA"/>
</dbReference>
<feature type="compositionally biased region" description="Basic and acidic residues" evidence="1">
    <location>
        <begin position="358"/>
        <end position="378"/>
    </location>
</feature>
<sequence>MLSFYDIDWADVVRQSLPALKRYNQYLVKQGALCPAALEAASPRFVYAGKDNPMPQALLLDTRLTPLERNTWQVLRWLITERHVEAPRYQDLQPYLATSPCGAQASRETIARALNVLRSTRWLSLADRARDEQGCLRGSIYVLYDEPLLPHQALDVDSGYLALLQQNLSHATKGVRDLARHVLQELRDDAQVPADILMGIDQAAERAVQQPLPFAQPSKLEGSERTAADNVRNSQASSAGSADDSKPPVLADVRNPNATCTVLKSQSNKKTVPRAGLADAAAQWPETLQLSLGERKMAQQALHRLEPDQRQAVINEAVARCIRGTVRKPAAYLMGLIKRACNGEFTLWAARALTGEPEAARPRPSTSHEPKNTPRPPREASPLALACLTELKQRCRVVSAS</sequence>
<name>A0A7D5HN76_9PSED</name>
<proteinExistence type="predicted"/>
<protein>
    <submittedName>
        <fullName evidence="2">Uncharacterized protein</fullName>
    </submittedName>
</protein>
<evidence type="ECO:0000256" key="1">
    <source>
        <dbReference type="SAM" id="MobiDB-lite"/>
    </source>
</evidence>
<dbReference type="AlphaFoldDB" id="A0A7D5HN76"/>